<name>A0A6J7WNE1_9CAUD</name>
<evidence type="ECO:0000313" key="2">
    <source>
        <dbReference type="EMBL" id="CAB5214120.1"/>
    </source>
</evidence>
<protein>
    <submittedName>
        <fullName evidence="2">Single-strand annealing protein SAK3</fullName>
    </submittedName>
</protein>
<reference evidence="2" key="1">
    <citation type="submission" date="2020-05" db="EMBL/GenBank/DDBJ databases">
        <authorList>
            <person name="Chiriac C."/>
            <person name="Salcher M."/>
            <person name="Ghai R."/>
            <person name="Kavagutti S V."/>
        </authorList>
    </citation>
    <scope>NUCLEOTIDE SEQUENCE</scope>
</reference>
<dbReference type="Pfam" id="PF06378">
    <property type="entry name" value="SSAP_Sak"/>
    <property type="match status" value="1"/>
</dbReference>
<dbReference type="InterPro" id="IPR009425">
    <property type="entry name" value="DSRM_SSAP"/>
</dbReference>
<accession>A0A6J7WNE1</accession>
<evidence type="ECO:0000259" key="1">
    <source>
        <dbReference type="Pfam" id="PF06378"/>
    </source>
</evidence>
<gene>
    <name evidence="2" type="ORF">UFOVP193_22</name>
</gene>
<proteinExistence type="predicted"/>
<organism evidence="2">
    <name type="scientific">uncultured Caudovirales phage</name>
    <dbReference type="NCBI Taxonomy" id="2100421"/>
    <lineage>
        <taxon>Viruses</taxon>
        <taxon>Duplodnaviria</taxon>
        <taxon>Heunggongvirae</taxon>
        <taxon>Uroviricota</taxon>
        <taxon>Caudoviricetes</taxon>
        <taxon>Peduoviridae</taxon>
        <taxon>Maltschvirus</taxon>
        <taxon>Maltschvirus maltsch</taxon>
    </lineage>
</organism>
<dbReference type="EMBL" id="LR798240">
    <property type="protein sequence ID" value="CAB5214120.1"/>
    <property type="molecule type" value="Genomic_DNA"/>
</dbReference>
<sequence length="182" mass="20548">MTTYNELRKINCNEFTERKGNLTYLSWTYAIDILLQNDPMATWEFLEPITYNDTMMVRTEVTALGKTLKMQLPVMDNRNNAIKQPDARKISDSQMRCLAKNVACFGIGLYIFAGSDLPSESIEDYPLDYMALAEGWAGKIHLCENIDDLKDVYGKAYAAVSKDKNAVQLIANAKDLKKVALS</sequence>
<feature type="domain" description="SSAP RNA binding" evidence="1">
    <location>
        <begin position="3"/>
        <end position="120"/>
    </location>
</feature>